<reference evidence="1 2" key="1">
    <citation type="journal article" date="2019" name="Nat. Med.">
        <title>A library of human gut bacterial isolates paired with longitudinal multiomics data enables mechanistic microbiome research.</title>
        <authorList>
            <person name="Poyet M."/>
            <person name="Groussin M."/>
            <person name="Gibbons S.M."/>
            <person name="Avila-Pacheco J."/>
            <person name="Jiang X."/>
            <person name="Kearney S.M."/>
            <person name="Perrotta A.R."/>
            <person name="Berdy B."/>
            <person name="Zhao S."/>
            <person name="Lieberman T.D."/>
            <person name="Swanson P.K."/>
            <person name="Smith M."/>
            <person name="Roesemann S."/>
            <person name="Alexander J.E."/>
            <person name="Rich S.A."/>
            <person name="Livny J."/>
            <person name="Vlamakis H."/>
            <person name="Clish C."/>
            <person name="Bullock K."/>
            <person name="Deik A."/>
            <person name="Scott J."/>
            <person name="Pierce K.A."/>
            <person name="Xavier R.J."/>
            <person name="Alm E.J."/>
        </authorList>
    </citation>
    <scope>NUCLEOTIDE SEQUENCE [LARGE SCALE GENOMIC DNA]</scope>
    <source>
        <strain evidence="1 2">BIOML-A188</strain>
    </source>
</reference>
<comment type="caution">
    <text evidence="1">The sequence shown here is derived from an EMBL/GenBank/DDBJ whole genome shotgun (WGS) entry which is preliminary data.</text>
</comment>
<name>A0A6I0NN83_BACT4</name>
<accession>A0A6I0NN83</accession>
<dbReference type="Proteomes" id="UP000440614">
    <property type="component" value="Unassembled WGS sequence"/>
</dbReference>
<protein>
    <submittedName>
        <fullName evidence="1">Uncharacterized protein</fullName>
    </submittedName>
</protein>
<proteinExistence type="predicted"/>
<evidence type="ECO:0000313" key="1">
    <source>
        <dbReference type="EMBL" id="KAB4306608.1"/>
    </source>
</evidence>
<organism evidence="1 2">
    <name type="scientific">Bacteroides thetaiotaomicron</name>
    <dbReference type="NCBI Taxonomy" id="818"/>
    <lineage>
        <taxon>Bacteria</taxon>
        <taxon>Pseudomonadati</taxon>
        <taxon>Bacteroidota</taxon>
        <taxon>Bacteroidia</taxon>
        <taxon>Bacteroidales</taxon>
        <taxon>Bacteroidaceae</taxon>
        <taxon>Bacteroides</taxon>
    </lineage>
</organism>
<gene>
    <name evidence="1" type="ORF">GAO51_23310</name>
</gene>
<evidence type="ECO:0000313" key="2">
    <source>
        <dbReference type="Proteomes" id="UP000440614"/>
    </source>
</evidence>
<dbReference type="AlphaFoldDB" id="A0A6I0NN83"/>
<sequence length="87" mass="10340">MSRPVHGREELKRTALYSYFPYRKKQVYKELKRTLALSYDSLHRRQQTKRRVTPTKKETPSLACQRGSLLNIYTAKAVYLYSCQLLI</sequence>
<dbReference type="EMBL" id="WCSY01000028">
    <property type="protein sequence ID" value="KAB4306608.1"/>
    <property type="molecule type" value="Genomic_DNA"/>
</dbReference>